<keyword evidence="1" id="KW-1133">Transmembrane helix</keyword>
<dbReference type="InterPro" id="IPR045107">
    <property type="entry name" value="SAC3/GANP/THP3"/>
</dbReference>
<proteinExistence type="predicted"/>
<evidence type="ECO:0000313" key="3">
    <source>
        <dbReference type="Proteomes" id="UP000289340"/>
    </source>
</evidence>
<keyword evidence="1" id="KW-0472">Membrane</keyword>
<dbReference type="Gene3D" id="1.25.40.990">
    <property type="match status" value="1"/>
</dbReference>
<protein>
    <submittedName>
        <fullName evidence="2">SAC3 family protein A</fullName>
    </submittedName>
</protein>
<keyword evidence="1" id="KW-0812">Transmembrane</keyword>
<organism evidence="2 3">
    <name type="scientific">Glycine soja</name>
    <name type="common">Wild soybean</name>
    <dbReference type="NCBI Taxonomy" id="3848"/>
    <lineage>
        <taxon>Eukaryota</taxon>
        <taxon>Viridiplantae</taxon>
        <taxon>Streptophyta</taxon>
        <taxon>Embryophyta</taxon>
        <taxon>Tracheophyta</taxon>
        <taxon>Spermatophyta</taxon>
        <taxon>Magnoliopsida</taxon>
        <taxon>eudicotyledons</taxon>
        <taxon>Gunneridae</taxon>
        <taxon>Pentapetalae</taxon>
        <taxon>rosids</taxon>
        <taxon>fabids</taxon>
        <taxon>Fabales</taxon>
        <taxon>Fabaceae</taxon>
        <taxon>Papilionoideae</taxon>
        <taxon>50 kb inversion clade</taxon>
        <taxon>NPAAA clade</taxon>
        <taxon>indigoferoid/millettioid clade</taxon>
        <taxon>Phaseoleae</taxon>
        <taxon>Glycine</taxon>
        <taxon>Glycine subgen. Soja</taxon>
    </lineage>
</organism>
<evidence type="ECO:0000256" key="1">
    <source>
        <dbReference type="SAM" id="Phobius"/>
    </source>
</evidence>
<sequence length="309" mass="34603">MDCGTSDACLENDAVDGVSLDFMVSSYIFFPRCFEIILEGCNNRAVHLESGTIFSPGFHLSKNSAGVDRVLHLLNSQIHEWKSHCSAIQQREANLLGVSFAQGLNDHGDECRLLPLWRQEAAARVRVSSRPADAAIARLIQGTKDFVFVIFAAVETFLVLGCALGFFFNMGFERDWKKIEAFVGSKMVIQVYETQARLALEFGDLFKYNQCQSHLQTLYVEGIEGSDMEFSAYNLLCVIMHSNNNRDLVSSIASIPWRGPTHESSMCELSRNAYEALGRLVVVPLVSLRIYRCVNPHEAGAVTNSMLWW</sequence>
<accession>A0A445M208</accession>
<dbReference type="AlphaFoldDB" id="A0A445M208"/>
<dbReference type="PANTHER" id="PTHR12436:SF4">
    <property type="entry name" value="LEUKOCYTE RECEPTOR CLUSTER MEMBER 8"/>
    <property type="match status" value="1"/>
</dbReference>
<dbReference type="GO" id="GO:0005634">
    <property type="term" value="C:nucleus"/>
    <property type="evidence" value="ECO:0007669"/>
    <property type="project" value="TreeGrafter"/>
</dbReference>
<comment type="caution">
    <text evidence="2">The sequence shown here is derived from an EMBL/GenBank/DDBJ whole genome shotgun (WGS) entry which is preliminary data.</text>
</comment>
<evidence type="ECO:0000313" key="2">
    <source>
        <dbReference type="EMBL" id="RZC29632.1"/>
    </source>
</evidence>
<reference evidence="2 3" key="1">
    <citation type="submission" date="2018-09" db="EMBL/GenBank/DDBJ databases">
        <title>A high-quality reference genome of wild soybean provides a powerful tool to mine soybean genomes.</title>
        <authorList>
            <person name="Xie M."/>
            <person name="Chung C.Y.L."/>
            <person name="Li M.-W."/>
            <person name="Wong F.-L."/>
            <person name="Chan T.-F."/>
            <person name="Lam H.-M."/>
        </authorList>
    </citation>
    <scope>NUCLEOTIDE SEQUENCE [LARGE SCALE GENOMIC DNA]</scope>
    <source>
        <strain evidence="3">cv. W05</strain>
        <tissue evidence="2">Hypocotyl of etiolated seedlings</tissue>
    </source>
</reference>
<dbReference type="PANTHER" id="PTHR12436">
    <property type="entry name" value="80 KDA MCM3-ASSOCIATED PROTEIN"/>
    <property type="match status" value="1"/>
</dbReference>
<feature type="transmembrane region" description="Helical" evidence="1">
    <location>
        <begin position="146"/>
        <end position="168"/>
    </location>
</feature>
<name>A0A445M208_GLYSO</name>
<dbReference type="Proteomes" id="UP000289340">
    <property type="component" value="Chromosome 1"/>
</dbReference>
<gene>
    <name evidence="2" type="ORF">D0Y65_001283</name>
</gene>
<keyword evidence="3" id="KW-1185">Reference proteome</keyword>
<dbReference type="EMBL" id="QZWG01000001">
    <property type="protein sequence ID" value="RZC29632.1"/>
    <property type="molecule type" value="Genomic_DNA"/>
</dbReference>